<keyword evidence="1" id="KW-0472">Membrane</keyword>
<feature type="transmembrane region" description="Helical" evidence="1">
    <location>
        <begin position="12"/>
        <end position="33"/>
    </location>
</feature>
<organism evidence="2 3">
    <name type="scientific">Bradyrhizobium diversitatis</name>
    <dbReference type="NCBI Taxonomy" id="2755406"/>
    <lineage>
        <taxon>Bacteria</taxon>
        <taxon>Pseudomonadati</taxon>
        <taxon>Pseudomonadota</taxon>
        <taxon>Alphaproteobacteria</taxon>
        <taxon>Hyphomicrobiales</taxon>
        <taxon>Nitrobacteraceae</taxon>
        <taxon>Bradyrhizobium</taxon>
    </lineage>
</organism>
<keyword evidence="1" id="KW-0812">Transmembrane</keyword>
<name>A0ABS0PB46_9BRAD</name>
<feature type="transmembrane region" description="Helical" evidence="1">
    <location>
        <begin position="226"/>
        <end position="244"/>
    </location>
</feature>
<feature type="transmembrane region" description="Helical" evidence="1">
    <location>
        <begin position="53"/>
        <end position="76"/>
    </location>
</feature>
<sequence>MQLDRRFADYGLTGGLFLVCQLGLLWALGYWFPVLKELEKLWLPPNNSLLAPITAGFAGALAVIAVFVVGLVLDLLASYFRNLEMHVFTTHLHYNRDWLNGLFEANKVYCGKDFEPFQRMQQDLLSRSQQGLGDVLMILKLWKLESRRTYVELAKALFGRMPSQYQRLWSFLISYIAVQSGSSTQLSLMTDEYSLWRTARAIGLALFIFAAEVFLIPVYSNDASMLTFFFGALFFLFGMIFSMYITHATYSRLCFTLFSLVYVIYDKQLHAKKDAKIA</sequence>
<dbReference type="RefSeq" id="WP_197968522.1">
    <property type="nucleotide sequence ID" value="NZ_JACEGD010000032.1"/>
</dbReference>
<evidence type="ECO:0008006" key="4">
    <source>
        <dbReference type="Google" id="ProtNLM"/>
    </source>
</evidence>
<keyword evidence="3" id="KW-1185">Reference proteome</keyword>
<evidence type="ECO:0000313" key="2">
    <source>
        <dbReference type="EMBL" id="MBH5390453.1"/>
    </source>
</evidence>
<keyword evidence="1" id="KW-1133">Transmembrane helix</keyword>
<gene>
    <name evidence="2" type="ORF">H1B27_29850</name>
</gene>
<comment type="caution">
    <text evidence="2">The sequence shown here is derived from an EMBL/GenBank/DDBJ whole genome shotgun (WGS) entry which is preliminary data.</text>
</comment>
<protein>
    <recommendedName>
        <fullName evidence="4">DUF4239 domain-containing protein</fullName>
    </recommendedName>
</protein>
<evidence type="ECO:0000313" key="3">
    <source>
        <dbReference type="Proteomes" id="UP001194539"/>
    </source>
</evidence>
<reference evidence="2 3" key="1">
    <citation type="submission" date="2020-07" db="EMBL/GenBank/DDBJ databases">
        <title>Bradyrhizobium diversity isolated from nodules of indigenous legumes of Western Australia.</title>
        <authorList>
            <person name="Klepa M.S."/>
        </authorList>
    </citation>
    <scope>NUCLEOTIDE SEQUENCE [LARGE SCALE GENOMIC DNA]</scope>
    <source>
        <strain evidence="2 3">CNPSo 4019</strain>
    </source>
</reference>
<dbReference type="Proteomes" id="UP001194539">
    <property type="component" value="Unassembled WGS sequence"/>
</dbReference>
<dbReference type="EMBL" id="JACEGD010000032">
    <property type="protein sequence ID" value="MBH5390453.1"/>
    <property type="molecule type" value="Genomic_DNA"/>
</dbReference>
<accession>A0ABS0PB46</accession>
<evidence type="ECO:0000256" key="1">
    <source>
        <dbReference type="SAM" id="Phobius"/>
    </source>
</evidence>
<proteinExistence type="predicted"/>
<feature type="transmembrane region" description="Helical" evidence="1">
    <location>
        <begin position="201"/>
        <end position="219"/>
    </location>
</feature>